<accession>A0A2J8AIE1</accession>
<dbReference type="InterPro" id="IPR002347">
    <property type="entry name" value="SDR_fam"/>
</dbReference>
<proteinExistence type="inferred from homology"/>
<dbReference type="PRINTS" id="PR00081">
    <property type="entry name" value="GDHRDH"/>
</dbReference>
<reference evidence="3 4" key="1">
    <citation type="journal article" date="2017" name="Mol. Biol. Evol.">
        <title>The 4-celled Tetrabaena socialis nuclear genome reveals the essential components for genetic control of cell number at the origin of multicellularity in the volvocine lineage.</title>
        <authorList>
            <person name="Featherston J."/>
            <person name="Arakaki Y."/>
            <person name="Hanschen E.R."/>
            <person name="Ferris P.J."/>
            <person name="Michod R.E."/>
            <person name="Olson B.J.S.C."/>
            <person name="Nozaki H."/>
            <person name="Durand P.M."/>
        </authorList>
    </citation>
    <scope>NUCLEOTIDE SEQUENCE [LARGE SCALE GENOMIC DNA]</scope>
    <source>
        <strain evidence="3 4">NIES-571</strain>
    </source>
</reference>
<dbReference type="Gene3D" id="3.40.50.720">
    <property type="entry name" value="NAD(P)-binding Rossmann-like Domain"/>
    <property type="match status" value="1"/>
</dbReference>
<gene>
    <name evidence="3" type="ORF">TSOC_000781</name>
</gene>
<dbReference type="AlphaFoldDB" id="A0A2J8AIE1"/>
<protein>
    <submittedName>
        <fullName evidence="3">WW domain-containing oxidoreductase</fullName>
    </submittedName>
</protein>
<dbReference type="PANTHER" id="PTHR24320:SF148">
    <property type="entry name" value="NAD(P)-BINDING ROSSMANN-FOLD SUPERFAMILY PROTEIN"/>
    <property type="match status" value="1"/>
</dbReference>
<comment type="caution">
    <text evidence="3">The sequence shown here is derived from an EMBL/GenBank/DDBJ whole genome shotgun (WGS) entry which is preliminary data.</text>
</comment>
<evidence type="ECO:0000256" key="2">
    <source>
        <dbReference type="ARBA" id="ARBA00023002"/>
    </source>
</evidence>
<dbReference type="SUPFAM" id="SSF51735">
    <property type="entry name" value="NAD(P)-binding Rossmann-fold domains"/>
    <property type="match status" value="1"/>
</dbReference>
<organism evidence="3 4">
    <name type="scientific">Tetrabaena socialis</name>
    <dbReference type="NCBI Taxonomy" id="47790"/>
    <lineage>
        <taxon>Eukaryota</taxon>
        <taxon>Viridiplantae</taxon>
        <taxon>Chlorophyta</taxon>
        <taxon>core chlorophytes</taxon>
        <taxon>Chlorophyceae</taxon>
        <taxon>CS clade</taxon>
        <taxon>Chlamydomonadales</taxon>
        <taxon>Tetrabaenaceae</taxon>
        <taxon>Tetrabaena</taxon>
    </lineage>
</organism>
<dbReference type="InterPro" id="IPR036291">
    <property type="entry name" value="NAD(P)-bd_dom_sf"/>
</dbReference>
<dbReference type="PANTHER" id="PTHR24320">
    <property type="entry name" value="RETINOL DEHYDROGENASE"/>
    <property type="match status" value="1"/>
</dbReference>
<dbReference type="Proteomes" id="UP000236333">
    <property type="component" value="Unassembled WGS sequence"/>
</dbReference>
<evidence type="ECO:0000313" key="3">
    <source>
        <dbReference type="EMBL" id="PNH12282.1"/>
    </source>
</evidence>
<keyword evidence="4" id="KW-1185">Reference proteome</keyword>
<evidence type="ECO:0000313" key="4">
    <source>
        <dbReference type="Proteomes" id="UP000236333"/>
    </source>
</evidence>
<dbReference type="OrthoDB" id="7289984at2759"/>
<keyword evidence="2" id="KW-0560">Oxidoreductase</keyword>
<sequence>MTAGVNRSAVRPGLLAAVGNAVWSAEQMVENALVGWTPNHIPDLSGKVALVTGGNSGIGFEVCRKLVENCATVLRVSRDRERGEAAAQQIRADGGGLSIEVLTADLLSLDEVERLIREVKRRTKATGLHMLLANAGERGGNATPFQPGGYASSPEGLEQTLAVDYYAHVRLVLGLLEELERGAPARVVLQASQAEQFCTLDFNNLKGDKFTDSGMAPYGSSKLWKLMFGDELQRRLRAKGGKAAQIDVFGVHPGLVDSPLMDKADMGRHLNAALIVLQNAVLGMPTWRGSLPALYALTEPRLQGAGFRYIGPNWANTNMLGVRTPGNRLWRTGGPELRARLFDGTVSVLKDVGHMPSHVPKGLVK</sequence>
<dbReference type="EMBL" id="PGGS01000011">
    <property type="protein sequence ID" value="PNH12282.1"/>
    <property type="molecule type" value="Genomic_DNA"/>
</dbReference>
<dbReference type="Pfam" id="PF00106">
    <property type="entry name" value="adh_short"/>
    <property type="match status" value="1"/>
</dbReference>
<evidence type="ECO:0000256" key="1">
    <source>
        <dbReference type="ARBA" id="ARBA00006484"/>
    </source>
</evidence>
<name>A0A2J8AIE1_9CHLO</name>
<comment type="similarity">
    <text evidence="1">Belongs to the short-chain dehydrogenases/reductases (SDR) family.</text>
</comment>
<dbReference type="GO" id="GO:0016491">
    <property type="term" value="F:oxidoreductase activity"/>
    <property type="evidence" value="ECO:0007669"/>
    <property type="project" value="UniProtKB-KW"/>
</dbReference>